<protein>
    <recommendedName>
        <fullName evidence="4">PepSY domain-containing protein</fullName>
    </recommendedName>
</protein>
<dbReference type="RefSeq" id="WP_151175894.1">
    <property type="nucleotide sequence ID" value="NZ_CP042906.1"/>
</dbReference>
<dbReference type="Proteomes" id="UP000326202">
    <property type="component" value="Chromosome"/>
</dbReference>
<keyword evidence="3" id="KW-1185">Reference proteome</keyword>
<reference evidence="2 3" key="1">
    <citation type="submission" date="2019-08" db="EMBL/GenBank/DDBJ databases">
        <title>Hyperibacter terrae gen. nov., sp. nov. and Hyperibacter viscosus sp. nov., two new members in the family Rhodospirillaceae isolated from the rhizosphere of Hypericum perforatum.</title>
        <authorList>
            <person name="Noviana Z."/>
        </authorList>
    </citation>
    <scope>NUCLEOTIDE SEQUENCE [LARGE SCALE GENOMIC DNA]</scope>
    <source>
        <strain evidence="2 3">R5913</strain>
    </source>
</reference>
<dbReference type="OrthoDB" id="8020600at2"/>
<organism evidence="2 3">
    <name type="scientific">Hypericibacter terrae</name>
    <dbReference type="NCBI Taxonomy" id="2602015"/>
    <lineage>
        <taxon>Bacteria</taxon>
        <taxon>Pseudomonadati</taxon>
        <taxon>Pseudomonadota</taxon>
        <taxon>Alphaproteobacteria</taxon>
        <taxon>Rhodospirillales</taxon>
        <taxon>Dongiaceae</taxon>
        <taxon>Hypericibacter</taxon>
    </lineage>
</organism>
<dbReference type="KEGG" id="htq:FRZ44_07290"/>
<evidence type="ECO:0000256" key="1">
    <source>
        <dbReference type="SAM" id="SignalP"/>
    </source>
</evidence>
<sequence length="94" mass="10191">MGKMQGLWIAALCLLPTLGLAAEAPDESQPIRARSILADQVREQGHACGSAIEAHRDPDLSRPDLPVWILSCSNATYRITVRPDMAARIERIGG</sequence>
<name>A0A5J6MG60_9PROT</name>
<evidence type="ECO:0000313" key="2">
    <source>
        <dbReference type="EMBL" id="QEX15445.1"/>
    </source>
</evidence>
<feature type="signal peptide" evidence="1">
    <location>
        <begin position="1"/>
        <end position="21"/>
    </location>
</feature>
<dbReference type="EMBL" id="CP042906">
    <property type="protein sequence ID" value="QEX15445.1"/>
    <property type="molecule type" value="Genomic_DNA"/>
</dbReference>
<keyword evidence="1" id="KW-0732">Signal</keyword>
<accession>A0A5J6MG60</accession>
<gene>
    <name evidence="2" type="ORF">FRZ44_07290</name>
</gene>
<dbReference type="AlphaFoldDB" id="A0A5J6MG60"/>
<proteinExistence type="predicted"/>
<feature type="chain" id="PRO_5023934237" description="PepSY domain-containing protein" evidence="1">
    <location>
        <begin position="22"/>
        <end position="94"/>
    </location>
</feature>
<evidence type="ECO:0000313" key="3">
    <source>
        <dbReference type="Proteomes" id="UP000326202"/>
    </source>
</evidence>
<evidence type="ECO:0008006" key="4">
    <source>
        <dbReference type="Google" id="ProtNLM"/>
    </source>
</evidence>